<evidence type="ECO:0008006" key="4">
    <source>
        <dbReference type="Google" id="ProtNLM"/>
    </source>
</evidence>
<keyword evidence="1" id="KW-0732">Signal</keyword>
<evidence type="ECO:0000256" key="1">
    <source>
        <dbReference type="SAM" id="SignalP"/>
    </source>
</evidence>
<gene>
    <name evidence="2" type="ORF">BEN47_06470</name>
</gene>
<organism evidence="2 3">
    <name type="scientific">Hymenobacter lapidarius</name>
    <dbReference type="NCBI Taxonomy" id="1908237"/>
    <lineage>
        <taxon>Bacteria</taxon>
        <taxon>Pseudomonadati</taxon>
        <taxon>Bacteroidota</taxon>
        <taxon>Cytophagia</taxon>
        <taxon>Cytophagales</taxon>
        <taxon>Hymenobacteraceae</taxon>
        <taxon>Hymenobacter</taxon>
    </lineage>
</organism>
<feature type="signal peptide" evidence="1">
    <location>
        <begin position="1"/>
        <end position="18"/>
    </location>
</feature>
<dbReference type="RefSeq" id="WP_070731166.1">
    <property type="nucleotide sequence ID" value="NZ_MDZB01000175.1"/>
</dbReference>
<dbReference type="PROSITE" id="PS51257">
    <property type="entry name" value="PROKAR_LIPOPROTEIN"/>
    <property type="match status" value="1"/>
</dbReference>
<evidence type="ECO:0000313" key="3">
    <source>
        <dbReference type="Proteomes" id="UP000176294"/>
    </source>
</evidence>
<reference evidence="2 3" key="1">
    <citation type="submission" date="2016-08" db="EMBL/GenBank/DDBJ databases">
        <title>Hymenobacter coccineus sp. nov., Hymenobacter lapidarius sp. nov. and Hymenobacter glacialis sp. nov., isolated from Antarctic soil.</title>
        <authorList>
            <person name="Sedlacek I."/>
            <person name="Kralova S."/>
            <person name="Kyrova K."/>
            <person name="Maslanova I."/>
            <person name="Stankova E."/>
            <person name="Vrbovska V."/>
            <person name="Nemec M."/>
            <person name="Bartak M."/>
            <person name="Svec P."/>
            <person name="Busse H.-J."/>
            <person name="Pantucek R."/>
        </authorList>
    </citation>
    <scope>NUCLEOTIDE SEQUENCE [LARGE SCALE GENOMIC DNA]</scope>
    <source>
        <strain evidence="2 3">CCM 8643</strain>
    </source>
</reference>
<keyword evidence="3" id="KW-1185">Reference proteome</keyword>
<protein>
    <recommendedName>
        <fullName evidence="4">Carboxypeptidase regulatory-like domain-containing protein</fullName>
    </recommendedName>
</protein>
<dbReference type="Proteomes" id="UP000176294">
    <property type="component" value="Unassembled WGS sequence"/>
</dbReference>
<evidence type="ECO:0000313" key="2">
    <source>
        <dbReference type="EMBL" id="OGX80890.1"/>
    </source>
</evidence>
<proteinExistence type="predicted"/>
<name>A0A1G1SQI6_9BACT</name>
<dbReference type="AlphaFoldDB" id="A0A1G1SQI6"/>
<accession>A0A1G1SQI6</accession>
<dbReference type="OrthoDB" id="1342421at2"/>
<feature type="chain" id="PRO_5009578214" description="Carboxypeptidase regulatory-like domain-containing protein" evidence="1">
    <location>
        <begin position="19"/>
        <end position="230"/>
    </location>
</feature>
<sequence length="230" mass="24976">MKAIHLLLVMALSSVVSGCTKKEELPECLGSCTIVAGRLLTSGSAALANTPVVLEWHGRFNGLNSKVRKKAVGTTDANGYYRISAFLADDELTDGYLSVVFQANPSRYYLIGEPNVAFFDYKRDTLLTAYDYIIPRKAFIRFEVTNPSQIPGPYSYHADLNSCHGGNTVFSSSIRGGGVVVNCSGLSTTPIETAGDQPILVRQRKNGSYVAPNDTIFIPAGTTLTYRLTY</sequence>
<comment type="caution">
    <text evidence="2">The sequence shown here is derived from an EMBL/GenBank/DDBJ whole genome shotgun (WGS) entry which is preliminary data.</text>
</comment>
<dbReference type="EMBL" id="MDZB01000175">
    <property type="protein sequence ID" value="OGX80890.1"/>
    <property type="molecule type" value="Genomic_DNA"/>
</dbReference>